<organism evidence="2 3">
    <name type="scientific">Obba rivulosa</name>
    <dbReference type="NCBI Taxonomy" id="1052685"/>
    <lineage>
        <taxon>Eukaryota</taxon>
        <taxon>Fungi</taxon>
        <taxon>Dikarya</taxon>
        <taxon>Basidiomycota</taxon>
        <taxon>Agaricomycotina</taxon>
        <taxon>Agaricomycetes</taxon>
        <taxon>Polyporales</taxon>
        <taxon>Gelatoporiaceae</taxon>
        <taxon>Obba</taxon>
    </lineage>
</organism>
<dbReference type="Proteomes" id="UP000250043">
    <property type="component" value="Unassembled WGS sequence"/>
</dbReference>
<keyword evidence="3" id="KW-1185">Reference proteome</keyword>
<protein>
    <submittedName>
        <fullName evidence="2">Uncharacterized protein</fullName>
    </submittedName>
</protein>
<feature type="region of interest" description="Disordered" evidence="1">
    <location>
        <begin position="137"/>
        <end position="157"/>
    </location>
</feature>
<proteinExistence type="predicted"/>
<sequence length="226" mass="23059">MTSGKVAVVGCERVTSFLEYGMGTVRLFQDVYGSSINAIKPPTIPPTLAAAGLLRNFVVCVGDNVSVTLLGDVKGPGDRFAATEAVTLVVRNWVAFGDEELDNDVADGELIGGVEIGDSVFDNEGSNGVEIDDSVSDNEGIGGVEIDDSVSDNEGTGGFEIESGEGLLWDVAVLGEALASVVMGVGVRVFGCAMDGGTNENGPNAAPDGPIDINGAVLMPAIEATC</sequence>
<evidence type="ECO:0000313" key="3">
    <source>
        <dbReference type="Proteomes" id="UP000250043"/>
    </source>
</evidence>
<name>A0A8E2B310_9APHY</name>
<dbReference type="EMBL" id="KV722388">
    <property type="protein sequence ID" value="OCH91297.1"/>
    <property type="molecule type" value="Genomic_DNA"/>
</dbReference>
<reference evidence="2 3" key="1">
    <citation type="submission" date="2016-07" db="EMBL/GenBank/DDBJ databases">
        <title>Draft genome of the white-rot fungus Obba rivulosa 3A-2.</title>
        <authorList>
            <consortium name="DOE Joint Genome Institute"/>
            <person name="Miettinen O."/>
            <person name="Riley R."/>
            <person name="Acob R."/>
            <person name="Barry K."/>
            <person name="Cullen D."/>
            <person name="De Vries R."/>
            <person name="Hainaut M."/>
            <person name="Hatakka A."/>
            <person name="Henrissat B."/>
            <person name="Hilden K."/>
            <person name="Kuo R."/>
            <person name="Labutti K."/>
            <person name="Lipzen A."/>
            <person name="Makela M.R."/>
            <person name="Sandor L."/>
            <person name="Spatafora J.W."/>
            <person name="Grigoriev I.V."/>
            <person name="Hibbett D.S."/>
        </authorList>
    </citation>
    <scope>NUCLEOTIDE SEQUENCE [LARGE SCALE GENOMIC DNA]</scope>
    <source>
        <strain evidence="2 3">3A-2</strain>
    </source>
</reference>
<evidence type="ECO:0000256" key="1">
    <source>
        <dbReference type="SAM" id="MobiDB-lite"/>
    </source>
</evidence>
<accession>A0A8E2B310</accession>
<dbReference type="AlphaFoldDB" id="A0A8E2B310"/>
<gene>
    <name evidence="2" type="ORF">OBBRIDRAFT_533642</name>
</gene>
<evidence type="ECO:0000313" key="2">
    <source>
        <dbReference type="EMBL" id="OCH91297.1"/>
    </source>
</evidence>